<feature type="transmembrane region" description="Helical" evidence="12">
    <location>
        <begin position="116"/>
        <end position="137"/>
    </location>
</feature>
<dbReference type="GO" id="GO:0046872">
    <property type="term" value="F:metal ion binding"/>
    <property type="evidence" value="ECO:0007669"/>
    <property type="project" value="UniProtKB-KW"/>
</dbReference>
<keyword evidence="5 12" id="KW-0812">Transmembrane</keyword>
<evidence type="ECO:0000256" key="9">
    <source>
        <dbReference type="ARBA" id="ARBA00022989"/>
    </source>
</evidence>
<evidence type="ECO:0000259" key="13">
    <source>
        <dbReference type="Pfam" id="PF02163"/>
    </source>
</evidence>
<evidence type="ECO:0000256" key="2">
    <source>
        <dbReference type="ARBA" id="ARBA00004141"/>
    </source>
</evidence>
<keyword evidence="15" id="KW-1185">Reference proteome</keyword>
<evidence type="ECO:0000256" key="5">
    <source>
        <dbReference type="ARBA" id="ARBA00022692"/>
    </source>
</evidence>
<dbReference type="InterPro" id="IPR008915">
    <property type="entry name" value="Peptidase_M50"/>
</dbReference>
<comment type="cofactor">
    <cofactor evidence="1">
        <name>Zn(2+)</name>
        <dbReference type="ChEBI" id="CHEBI:29105"/>
    </cofactor>
</comment>
<keyword evidence="9 12" id="KW-1133">Transmembrane helix</keyword>
<dbReference type="GO" id="GO:0006508">
    <property type="term" value="P:proteolysis"/>
    <property type="evidence" value="ECO:0007669"/>
    <property type="project" value="UniProtKB-KW"/>
</dbReference>
<keyword evidence="6" id="KW-0479">Metal-binding</keyword>
<evidence type="ECO:0000256" key="3">
    <source>
        <dbReference type="ARBA" id="ARBA00007931"/>
    </source>
</evidence>
<dbReference type="GO" id="GO:0008237">
    <property type="term" value="F:metallopeptidase activity"/>
    <property type="evidence" value="ECO:0007669"/>
    <property type="project" value="UniProtKB-KW"/>
</dbReference>
<keyword evidence="11 12" id="KW-0472">Membrane</keyword>
<proteinExistence type="inferred from homology"/>
<comment type="subcellular location">
    <subcellularLocation>
        <location evidence="2">Membrane</location>
        <topology evidence="2">Multi-pass membrane protein</topology>
    </subcellularLocation>
</comment>
<evidence type="ECO:0000256" key="7">
    <source>
        <dbReference type="ARBA" id="ARBA00022801"/>
    </source>
</evidence>
<gene>
    <name evidence="14" type="primary">rip3</name>
    <name evidence="14" type="ORF">OXPF_23380</name>
</gene>
<dbReference type="AlphaFoldDB" id="A0A0P8YWR8"/>
<feature type="transmembrane region" description="Helical" evidence="12">
    <location>
        <begin position="12"/>
        <end position="30"/>
    </location>
</feature>
<keyword evidence="10 14" id="KW-0482">Metalloprotease</keyword>
<accession>A0A0P8YWR8</accession>
<reference evidence="14 15" key="1">
    <citation type="submission" date="2015-09" db="EMBL/GenBank/DDBJ databases">
        <title>Genome sequence of Oxobacter pfennigii DSM 3222.</title>
        <authorList>
            <person name="Poehlein A."/>
            <person name="Bengelsdorf F.R."/>
            <person name="Schiel-Bengelsdorf B."/>
            <person name="Duerre P."/>
            <person name="Daniel R."/>
        </authorList>
    </citation>
    <scope>NUCLEOTIDE SEQUENCE [LARGE SCALE GENOMIC DNA]</scope>
    <source>
        <strain evidence="14 15">DSM 3222</strain>
    </source>
</reference>
<keyword evidence="8" id="KW-0862">Zinc</keyword>
<sequence>MGYFKKLISKIKLNKYFGALIILCAFTGFLKEMALLFFFVTFHELLHCITAIAFGLRVESIELFPFGGVAKIDNLEGARAYKEIITACAGPAGNAAIAMIFLILDKYGVKIPDYNYIMDINISLALFNLLPGLPLDGGRMLRASMKYFIGFRKATRTAVMAGKIIAVLLFLTGFISYFFTDLNLSLILVPFFVYFSAENEEKSIMYTIMKDVVSKNLHITDSGIMEAYVLCVYEDTRVREILKHFDLHKYHIIFLINRDYEIQALLTEAQIMEGLQSHEGDITIKQLYIEGAFKD</sequence>
<evidence type="ECO:0000256" key="6">
    <source>
        <dbReference type="ARBA" id="ARBA00022723"/>
    </source>
</evidence>
<organism evidence="14 15">
    <name type="scientific">Oxobacter pfennigii</name>
    <dbReference type="NCBI Taxonomy" id="36849"/>
    <lineage>
        <taxon>Bacteria</taxon>
        <taxon>Bacillati</taxon>
        <taxon>Bacillota</taxon>
        <taxon>Clostridia</taxon>
        <taxon>Eubacteriales</taxon>
        <taxon>Clostridiaceae</taxon>
        <taxon>Oxobacter</taxon>
    </lineage>
</organism>
<evidence type="ECO:0000256" key="12">
    <source>
        <dbReference type="SAM" id="Phobius"/>
    </source>
</evidence>
<dbReference type="PANTHER" id="PTHR39188:SF3">
    <property type="entry name" value="STAGE IV SPORULATION PROTEIN FB"/>
    <property type="match status" value="1"/>
</dbReference>
<evidence type="ECO:0000256" key="4">
    <source>
        <dbReference type="ARBA" id="ARBA00022670"/>
    </source>
</evidence>
<feature type="domain" description="Peptidase M50" evidence="13">
    <location>
        <begin position="116"/>
        <end position="169"/>
    </location>
</feature>
<comment type="similarity">
    <text evidence="3">Belongs to the peptidase M50B family.</text>
</comment>
<dbReference type="EMBL" id="LKET01000032">
    <property type="protein sequence ID" value="KPU44170.1"/>
    <property type="molecule type" value="Genomic_DNA"/>
</dbReference>
<dbReference type="Pfam" id="PF02163">
    <property type="entry name" value="Peptidase_M50"/>
    <property type="match status" value="2"/>
</dbReference>
<evidence type="ECO:0000256" key="11">
    <source>
        <dbReference type="ARBA" id="ARBA00023136"/>
    </source>
</evidence>
<dbReference type="InterPro" id="IPR046342">
    <property type="entry name" value="CBS_dom_sf"/>
</dbReference>
<feature type="transmembrane region" description="Helical" evidence="12">
    <location>
        <begin position="84"/>
        <end position="104"/>
    </location>
</feature>
<evidence type="ECO:0000256" key="10">
    <source>
        <dbReference type="ARBA" id="ARBA00023049"/>
    </source>
</evidence>
<keyword evidence="4 14" id="KW-0645">Protease</keyword>
<protein>
    <submittedName>
        <fullName evidence="14">Putative zinc metalloprotease Rip3</fullName>
    </submittedName>
</protein>
<dbReference type="GO" id="GO:0016020">
    <property type="term" value="C:membrane"/>
    <property type="evidence" value="ECO:0007669"/>
    <property type="project" value="UniProtKB-SubCell"/>
</dbReference>
<dbReference type="RefSeq" id="WP_054875361.1">
    <property type="nucleotide sequence ID" value="NZ_LKET01000032.1"/>
</dbReference>
<dbReference type="CDD" id="cd06161">
    <property type="entry name" value="S2P-M50_SpoIVFB"/>
    <property type="match status" value="1"/>
</dbReference>
<keyword evidence="7" id="KW-0378">Hydrolase</keyword>
<evidence type="ECO:0000256" key="1">
    <source>
        <dbReference type="ARBA" id="ARBA00001947"/>
    </source>
</evidence>
<comment type="caution">
    <text evidence="14">The sequence shown here is derived from an EMBL/GenBank/DDBJ whole genome shotgun (WGS) entry which is preliminary data.</text>
</comment>
<evidence type="ECO:0000313" key="15">
    <source>
        <dbReference type="Proteomes" id="UP000050326"/>
    </source>
</evidence>
<dbReference type="OrthoDB" id="166377at2"/>
<feature type="transmembrane region" description="Helical" evidence="12">
    <location>
        <begin position="158"/>
        <end position="179"/>
    </location>
</feature>
<name>A0A0P8YWR8_9CLOT</name>
<dbReference type="SUPFAM" id="SSF54631">
    <property type="entry name" value="CBS-domain pair"/>
    <property type="match status" value="1"/>
</dbReference>
<feature type="transmembrane region" description="Helical" evidence="12">
    <location>
        <begin position="36"/>
        <end position="56"/>
    </location>
</feature>
<evidence type="ECO:0000313" key="14">
    <source>
        <dbReference type="EMBL" id="KPU44170.1"/>
    </source>
</evidence>
<dbReference type="PANTHER" id="PTHR39188">
    <property type="entry name" value="MEMBRANE-ASSOCIATED ZINC METALLOPROTEASE M50B"/>
    <property type="match status" value="1"/>
</dbReference>
<dbReference type="STRING" id="36849.OXPF_23380"/>
<dbReference type="Proteomes" id="UP000050326">
    <property type="component" value="Unassembled WGS sequence"/>
</dbReference>
<evidence type="ECO:0000256" key="8">
    <source>
        <dbReference type="ARBA" id="ARBA00022833"/>
    </source>
</evidence>
<feature type="domain" description="Peptidase M50" evidence="13">
    <location>
        <begin position="34"/>
        <end position="104"/>
    </location>
</feature>